<dbReference type="OrthoDB" id="1681166at2759"/>
<comment type="caution">
    <text evidence="1">The sequence shown here is derived from an EMBL/GenBank/DDBJ whole genome shotgun (WGS) entry which is preliminary data.</text>
</comment>
<dbReference type="AlphaFoldDB" id="A0A1C7NJH2"/>
<reference evidence="1 2" key="1">
    <citation type="submission" date="2016-03" db="EMBL/GenBank/DDBJ databases">
        <title>Choanephora cucurbitarum.</title>
        <authorList>
            <person name="Min B."/>
            <person name="Park H."/>
            <person name="Park J.-H."/>
            <person name="Shin H.-D."/>
            <person name="Choi I.-G."/>
        </authorList>
    </citation>
    <scope>NUCLEOTIDE SEQUENCE [LARGE SCALE GENOMIC DNA]</scope>
    <source>
        <strain evidence="1 2">KUS-F28377</strain>
    </source>
</reference>
<organism evidence="1 2">
    <name type="scientific">Choanephora cucurbitarum</name>
    <dbReference type="NCBI Taxonomy" id="101091"/>
    <lineage>
        <taxon>Eukaryota</taxon>
        <taxon>Fungi</taxon>
        <taxon>Fungi incertae sedis</taxon>
        <taxon>Mucoromycota</taxon>
        <taxon>Mucoromycotina</taxon>
        <taxon>Mucoromycetes</taxon>
        <taxon>Mucorales</taxon>
        <taxon>Mucorineae</taxon>
        <taxon>Choanephoraceae</taxon>
        <taxon>Choanephoroideae</taxon>
        <taxon>Choanephora</taxon>
    </lineage>
</organism>
<gene>
    <name evidence="1" type="ORF">A0J61_02776</name>
</gene>
<dbReference type="InParanoid" id="A0A1C7NJH2"/>
<protein>
    <submittedName>
        <fullName evidence="1">Uncharacterized protein</fullName>
    </submittedName>
</protein>
<sequence length="141" mass="15891">MTSSPSSSVYSLTSSSAPPQPLNIPQFVVIHDQINNTYKHPVIHYVFEDEDFPDIPREKLILVDLDPGTQLKSANSYSPEFQVTDCVLEQSPLSDQFEQDTTLFNLTIQGVSTSLVETVEGIPPIKNDDHLKETLFHFKNR</sequence>
<proteinExistence type="predicted"/>
<dbReference type="Proteomes" id="UP000093000">
    <property type="component" value="Unassembled WGS sequence"/>
</dbReference>
<dbReference type="EMBL" id="LUGH01000109">
    <property type="protein sequence ID" value="OBZ89170.1"/>
    <property type="molecule type" value="Genomic_DNA"/>
</dbReference>
<evidence type="ECO:0000313" key="2">
    <source>
        <dbReference type="Proteomes" id="UP000093000"/>
    </source>
</evidence>
<dbReference type="Gene3D" id="2.60.270.60">
    <property type="match status" value="1"/>
</dbReference>
<accession>A0A1C7NJH2</accession>
<keyword evidence="2" id="KW-1185">Reference proteome</keyword>
<evidence type="ECO:0000313" key="1">
    <source>
        <dbReference type="EMBL" id="OBZ89170.1"/>
    </source>
</evidence>
<name>A0A1C7NJH2_9FUNG</name>